<dbReference type="InterPro" id="IPR020449">
    <property type="entry name" value="Tscrpt_reg_AraC-type_HTH"/>
</dbReference>
<evidence type="ECO:0000256" key="1">
    <source>
        <dbReference type="ARBA" id="ARBA00023015"/>
    </source>
</evidence>
<dbReference type="PANTHER" id="PTHR43280">
    <property type="entry name" value="ARAC-FAMILY TRANSCRIPTIONAL REGULATOR"/>
    <property type="match status" value="1"/>
</dbReference>
<organism evidence="5 6">
    <name type="scientific">Paenibacillus shunpengii</name>
    <dbReference type="NCBI Taxonomy" id="2054424"/>
    <lineage>
        <taxon>Bacteria</taxon>
        <taxon>Bacillati</taxon>
        <taxon>Bacillota</taxon>
        <taxon>Bacilli</taxon>
        <taxon>Bacillales</taxon>
        <taxon>Paenibacillaceae</taxon>
        <taxon>Paenibacillus</taxon>
    </lineage>
</organism>
<dbReference type="InterPro" id="IPR014710">
    <property type="entry name" value="RmlC-like_jellyroll"/>
</dbReference>
<keyword evidence="1" id="KW-0805">Transcription regulation</keyword>
<evidence type="ECO:0000259" key="4">
    <source>
        <dbReference type="PROSITE" id="PS01124"/>
    </source>
</evidence>
<dbReference type="RefSeq" id="WP_076312120.1">
    <property type="nucleotide sequence ID" value="NZ_JBHUMJ010000002.1"/>
</dbReference>
<name>A0ABW5SHR0_9BACL</name>
<reference evidence="6" key="1">
    <citation type="journal article" date="2019" name="Int. J. Syst. Evol. Microbiol.">
        <title>The Global Catalogue of Microorganisms (GCM) 10K type strain sequencing project: providing services to taxonomists for standard genome sequencing and annotation.</title>
        <authorList>
            <consortium name="The Broad Institute Genomics Platform"/>
            <consortium name="The Broad Institute Genome Sequencing Center for Infectious Disease"/>
            <person name="Wu L."/>
            <person name="Ma J."/>
        </authorList>
    </citation>
    <scope>NUCLEOTIDE SEQUENCE [LARGE SCALE GENOMIC DNA]</scope>
    <source>
        <strain evidence="6">KCTC 33849</strain>
    </source>
</reference>
<dbReference type="InterPro" id="IPR003313">
    <property type="entry name" value="AraC-bd"/>
</dbReference>
<keyword evidence="3" id="KW-0804">Transcription</keyword>
<dbReference type="SUPFAM" id="SSF46689">
    <property type="entry name" value="Homeodomain-like"/>
    <property type="match status" value="2"/>
</dbReference>
<dbReference type="PANTHER" id="PTHR43280:SF28">
    <property type="entry name" value="HTH-TYPE TRANSCRIPTIONAL ACTIVATOR RHAS"/>
    <property type="match status" value="1"/>
</dbReference>
<keyword evidence="6" id="KW-1185">Reference proteome</keyword>
<keyword evidence="2" id="KW-0238">DNA-binding</keyword>
<evidence type="ECO:0000313" key="6">
    <source>
        <dbReference type="Proteomes" id="UP001597540"/>
    </source>
</evidence>
<comment type="caution">
    <text evidence="5">The sequence shown here is derived from an EMBL/GenBank/DDBJ whole genome shotgun (WGS) entry which is preliminary data.</text>
</comment>
<dbReference type="InterPro" id="IPR018060">
    <property type="entry name" value="HTH_AraC"/>
</dbReference>
<gene>
    <name evidence="5" type="ORF">ACFSVM_02175</name>
</gene>
<sequence length="296" mass="34074">MIQWTQKEGIWVNKNAAPPAEQLLYAGSISNNPDWQFPSHKHDDLFEILVIKEGEGDFTIGETSYHAVKGDVLIYNKGILHAEKSSKEHPVFICYCGFSSAREYIVPLDAHPVIRANKYSSEMITLMELLFEESSMQEEGYEQIAGHLLSSILVLVHRMLKLQNHAQSLTKNTLATEIKEYIDGNYTQSMSLKQIADEFNISSYYLAHIFKNTYGTSPINYMIQRRMGEATRLLVQSEMKVWEIAKITGYENPNYFSILFTRVVGMSPKQYREHHNQNLSYAEGMFIKQDDKKTDH</sequence>
<evidence type="ECO:0000256" key="3">
    <source>
        <dbReference type="ARBA" id="ARBA00023163"/>
    </source>
</evidence>
<accession>A0ABW5SHR0</accession>
<feature type="domain" description="HTH araC/xylS-type" evidence="4">
    <location>
        <begin position="176"/>
        <end position="274"/>
    </location>
</feature>
<dbReference type="Proteomes" id="UP001597540">
    <property type="component" value="Unassembled WGS sequence"/>
</dbReference>
<dbReference type="SUPFAM" id="SSF51215">
    <property type="entry name" value="Regulatory protein AraC"/>
    <property type="match status" value="1"/>
</dbReference>
<dbReference type="EMBL" id="JBHUMJ010000002">
    <property type="protein sequence ID" value="MFD2699265.1"/>
    <property type="molecule type" value="Genomic_DNA"/>
</dbReference>
<dbReference type="InterPro" id="IPR009057">
    <property type="entry name" value="Homeodomain-like_sf"/>
</dbReference>
<dbReference type="Gene3D" id="1.10.10.60">
    <property type="entry name" value="Homeodomain-like"/>
    <property type="match status" value="2"/>
</dbReference>
<dbReference type="PRINTS" id="PR00032">
    <property type="entry name" value="HTHARAC"/>
</dbReference>
<dbReference type="Pfam" id="PF12833">
    <property type="entry name" value="HTH_18"/>
    <property type="match status" value="1"/>
</dbReference>
<dbReference type="PROSITE" id="PS01124">
    <property type="entry name" value="HTH_ARAC_FAMILY_2"/>
    <property type="match status" value="1"/>
</dbReference>
<dbReference type="Pfam" id="PF02311">
    <property type="entry name" value="AraC_binding"/>
    <property type="match status" value="1"/>
</dbReference>
<dbReference type="SMART" id="SM00342">
    <property type="entry name" value="HTH_ARAC"/>
    <property type="match status" value="1"/>
</dbReference>
<evidence type="ECO:0000256" key="2">
    <source>
        <dbReference type="ARBA" id="ARBA00023125"/>
    </source>
</evidence>
<protein>
    <submittedName>
        <fullName evidence="5">Helix-turn-helix domain-containing protein</fullName>
    </submittedName>
</protein>
<dbReference type="InterPro" id="IPR037923">
    <property type="entry name" value="HTH-like"/>
</dbReference>
<evidence type="ECO:0000313" key="5">
    <source>
        <dbReference type="EMBL" id="MFD2699265.1"/>
    </source>
</evidence>
<dbReference type="Gene3D" id="2.60.120.10">
    <property type="entry name" value="Jelly Rolls"/>
    <property type="match status" value="1"/>
</dbReference>
<proteinExistence type="predicted"/>